<evidence type="ECO:0008006" key="4">
    <source>
        <dbReference type="Google" id="ProtNLM"/>
    </source>
</evidence>
<accession>A0A0H4VL97</accession>
<feature type="chain" id="PRO_5005210894" description="Cupin domain-containing protein" evidence="1">
    <location>
        <begin position="24"/>
        <end position="133"/>
    </location>
</feature>
<dbReference type="SUPFAM" id="SSF51182">
    <property type="entry name" value="RmlC-like cupins"/>
    <property type="match status" value="1"/>
</dbReference>
<sequence>MKTLVTTAFFAFSLLFQVAPAVAGNSPVKGTVPAVTKAFQQVLKTNSLRIMTLDLAPGEFLDFHATPDQEAYAASEGTLRVVTPDGQEKVIEVKAGDRLWIDLTHYQNWNAGESSLKIMLLEQPEAILENISK</sequence>
<dbReference type="PATRIC" id="fig|1379910.4.peg.2473"/>
<dbReference type="KEGG" id="ruf:TH63_11435"/>
<dbReference type="Gene3D" id="2.60.120.10">
    <property type="entry name" value="Jelly Rolls"/>
    <property type="match status" value="1"/>
</dbReference>
<keyword evidence="3" id="KW-1185">Reference proteome</keyword>
<keyword evidence="1" id="KW-0732">Signal</keyword>
<protein>
    <recommendedName>
        <fullName evidence="4">Cupin domain-containing protein</fullName>
    </recommendedName>
</protein>
<evidence type="ECO:0000313" key="2">
    <source>
        <dbReference type="EMBL" id="AKQ46103.1"/>
    </source>
</evidence>
<dbReference type="InterPro" id="IPR014710">
    <property type="entry name" value="RmlC-like_jellyroll"/>
</dbReference>
<dbReference type="OrthoDB" id="676420at2"/>
<dbReference type="Proteomes" id="UP000036458">
    <property type="component" value="Chromosome"/>
</dbReference>
<dbReference type="EMBL" id="CP010777">
    <property type="protein sequence ID" value="AKQ46103.1"/>
    <property type="molecule type" value="Genomic_DNA"/>
</dbReference>
<reference evidence="2 3" key="1">
    <citation type="submission" date="2015-01" db="EMBL/GenBank/DDBJ databases">
        <title>Rufibacter sp./DG31D/ whole genome sequencing.</title>
        <authorList>
            <person name="Kim M.K."/>
            <person name="Srinivasan S."/>
            <person name="Lee J.-J."/>
        </authorList>
    </citation>
    <scope>NUCLEOTIDE SEQUENCE [LARGE SCALE GENOMIC DNA]</scope>
    <source>
        <strain evidence="2 3">DG31D</strain>
    </source>
</reference>
<dbReference type="RefSeq" id="WP_048921051.1">
    <property type="nucleotide sequence ID" value="NZ_CP010777.1"/>
</dbReference>
<proteinExistence type="predicted"/>
<dbReference type="AlphaFoldDB" id="A0A0H4VL97"/>
<feature type="signal peptide" evidence="1">
    <location>
        <begin position="1"/>
        <end position="23"/>
    </location>
</feature>
<name>A0A0H4VL97_9BACT</name>
<evidence type="ECO:0000313" key="3">
    <source>
        <dbReference type="Proteomes" id="UP000036458"/>
    </source>
</evidence>
<gene>
    <name evidence="2" type="ORF">TH63_11435</name>
</gene>
<organism evidence="2 3">
    <name type="scientific">Rufibacter radiotolerans</name>
    <dbReference type="NCBI Taxonomy" id="1379910"/>
    <lineage>
        <taxon>Bacteria</taxon>
        <taxon>Pseudomonadati</taxon>
        <taxon>Bacteroidota</taxon>
        <taxon>Cytophagia</taxon>
        <taxon>Cytophagales</taxon>
        <taxon>Hymenobacteraceae</taxon>
        <taxon>Rufibacter</taxon>
    </lineage>
</organism>
<evidence type="ECO:0000256" key="1">
    <source>
        <dbReference type="SAM" id="SignalP"/>
    </source>
</evidence>
<dbReference type="InterPro" id="IPR011051">
    <property type="entry name" value="RmlC_Cupin_sf"/>
</dbReference>